<keyword evidence="2" id="KW-0378">Hydrolase</keyword>
<evidence type="ECO:0000313" key="2">
    <source>
        <dbReference type="EMBL" id="GII41706.1"/>
    </source>
</evidence>
<dbReference type="SUPFAM" id="SSF53474">
    <property type="entry name" value="alpha/beta-Hydrolases"/>
    <property type="match status" value="1"/>
</dbReference>
<dbReference type="InterPro" id="IPR000639">
    <property type="entry name" value="Epox_hydrolase-like"/>
</dbReference>
<dbReference type="GO" id="GO:0016787">
    <property type="term" value="F:hydrolase activity"/>
    <property type="evidence" value="ECO:0007669"/>
    <property type="project" value="UniProtKB-KW"/>
</dbReference>
<accession>A0A8J3XJ75</accession>
<protein>
    <submittedName>
        <fullName evidence="2">Hydrolase</fullName>
    </submittedName>
</protein>
<dbReference type="PANTHER" id="PTHR43689:SF8">
    <property type="entry name" value="ALPHA_BETA-HYDROLASES SUPERFAMILY PROTEIN"/>
    <property type="match status" value="1"/>
</dbReference>
<sequence length="280" mass="30185">MAKYLSFLAMSISETKFLHLPGGRLAYSVDGPQDGPLVVCAHGMGDTRAAYRHLTPLLTEAGYRVAVVDVRGHGESSAGWPSYAPEHVAGDLLALVRHLGGPAVLVGSSSSTAAVTWAAADSPGDVAGAVLISPFVRDAQLNFFLRAAQGLVLRSPRLWGVYYRTLFPNVKPADLGDHVRHLRTVLAEPGRMAATRGVIEPTEVRWTERAGDVCRPVLIMMGSRDPDFPDPEEEARMAVDLMAPVARLAMIEGSGHYPYQDMPRATAEAIREFLLETVSA</sequence>
<dbReference type="Gene3D" id="3.40.50.1820">
    <property type="entry name" value="alpha/beta hydrolase"/>
    <property type="match status" value="1"/>
</dbReference>
<gene>
    <name evidence="2" type="ORF">Pph01_67090</name>
</gene>
<dbReference type="Pfam" id="PF12697">
    <property type="entry name" value="Abhydrolase_6"/>
    <property type="match status" value="1"/>
</dbReference>
<evidence type="ECO:0000313" key="3">
    <source>
        <dbReference type="Proteomes" id="UP000622547"/>
    </source>
</evidence>
<dbReference type="AlphaFoldDB" id="A0A8J3XJ75"/>
<name>A0A8J3XJ75_9ACTN</name>
<comment type="caution">
    <text evidence="2">The sequence shown here is derived from an EMBL/GenBank/DDBJ whole genome shotgun (WGS) entry which is preliminary data.</text>
</comment>
<dbReference type="Proteomes" id="UP000622547">
    <property type="component" value="Unassembled WGS sequence"/>
</dbReference>
<proteinExistence type="predicted"/>
<evidence type="ECO:0000259" key="1">
    <source>
        <dbReference type="Pfam" id="PF12697"/>
    </source>
</evidence>
<dbReference type="PRINTS" id="PR00412">
    <property type="entry name" value="EPOXHYDRLASE"/>
</dbReference>
<reference evidence="2 3" key="1">
    <citation type="submission" date="2021-01" db="EMBL/GenBank/DDBJ databases">
        <title>Whole genome shotgun sequence of Planotetraspora phitsanulokensis NBRC 104273.</title>
        <authorList>
            <person name="Komaki H."/>
            <person name="Tamura T."/>
        </authorList>
    </citation>
    <scope>NUCLEOTIDE SEQUENCE [LARGE SCALE GENOMIC DNA]</scope>
    <source>
        <strain evidence="2 3">NBRC 104273</strain>
    </source>
</reference>
<dbReference type="PANTHER" id="PTHR43689">
    <property type="entry name" value="HYDROLASE"/>
    <property type="match status" value="1"/>
</dbReference>
<keyword evidence="3" id="KW-1185">Reference proteome</keyword>
<dbReference type="EMBL" id="BOOP01000035">
    <property type="protein sequence ID" value="GII41706.1"/>
    <property type="molecule type" value="Genomic_DNA"/>
</dbReference>
<organism evidence="2 3">
    <name type="scientific">Planotetraspora phitsanulokensis</name>
    <dbReference type="NCBI Taxonomy" id="575192"/>
    <lineage>
        <taxon>Bacteria</taxon>
        <taxon>Bacillati</taxon>
        <taxon>Actinomycetota</taxon>
        <taxon>Actinomycetes</taxon>
        <taxon>Streptosporangiales</taxon>
        <taxon>Streptosporangiaceae</taxon>
        <taxon>Planotetraspora</taxon>
    </lineage>
</organism>
<feature type="domain" description="AB hydrolase-1" evidence="1">
    <location>
        <begin position="38"/>
        <end position="269"/>
    </location>
</feature>
<dbReference type="InterPro" id="IPR029058">
    <property type="entry name" value="AB_hydrolase_fold"/>
</dbReference>
<dbReference type="InterPro" id="IPR000073">
    <property type="entry name" value="AB_hydrolase_1"/>
</dbReference>